<feature type="non-terminal residue" evidence="5">
    <location>
        <position position="267"/>
    </location>
</feature>
<evidence type="ECO:0000256" key="3">
    <source>
        <dbReference type="ARBA" id="ARBA00023054"/>
    </source>
</evidence>
<keyword evidence="6" id="KW-1185">Reference proteome</keyword>
<dbReference type="GO" id="GO:0005737">
    <property type="term" value="C:cytoplasm"/>
    <property type="evidence" value="ECO:0007669"/>
    <property type="project" value="UniProtKB-SubCell"/>
</dbReference>
<dbReference type="AlphaFoldDB" id="A0A850T8N1"/>
<comment type="subcellular location">
    <subcellularLocation>
        <location evidence="1">Cytoplasm</location>
    </subcellularLocation>
</comment>
<reference evidence="5" key="1">
    <citation type="submission" date="2019-10" db="EMBL/GenBank/DDBJ databases">
        <title>Bird 10,000 Genomes (B10K) Project - Family phase.</title>
        <authorList>
            <person name="Zhang G."/>
        </authorList>
    </citation>
    <scope>NUCLEOTIDE SEQUENCE</scope>
    <source>
        <strain evidence="5">B10K-DU-012-65</strain>
        <tissue evidence="5">Muscle</tissue>
    </source>
</reference>
<protein>
    <submittedName>
        <fullName evidence="5">CCD18 protein</fullName>
    </submittedName>
</protein>
<evidence type="ECO:0000256" key="2">
    <source>
        <dbReference type="ARBA" id="ARBA00022490"/>
    </source>
</evidence>
<feature type="non-terminal residue" evidence="5">
    <location>
        <position position="1"/>
    </location>
</feature>
<dbReference type="PANTHER" id="PTHR18875">
    <property type="entry name" value="SARCOMA ANTIGEN NY-SAR-24/CYTOSKELETAL PROTEIN SOJO"/>
    <property type="match status" value="1"/>
</dbReference>
<comment type="caution">
    <text evidence="5">The sequence shown here is derived from an EMBL/GenBank/DDBJ whole genome shotgun (WGS) entry which is preliminary data.</text>
</comment>
<evidence type="ECO:0000313" key="6">
    <source>
        <dbReference type="Proteomes" id="UP000640762"/>
    </source>
</evidence>
<feature type="coiled-coil region" evidence="4">
    <location>
        <begin position="6"/>
        <end position="128"/>
    </location>
</feature>
<evidence type="ECO:0000313" key="5">
    <source>
        <dbReference type="EMBL" id="NWH17631.1"/>
    </source>
</evidence>
<organism evidence="5 6">
    <name type="scientific">Grus americana</name>
    <name type="common">Whooping crane</name>
    <dbReference type="NCBI Taxonomy" id="9117"/>
    <lineage>
        <taxon>Eukaryota</taxon>
        <taxon>Metazoa</taxon>
        <taxon>Chordata</taxon>
        <taxon>Craniata</taxon>
        <taxon>Vertebrata</taxon>
        <taxon>Euteleostomi</taxon>
        <taxon>Archelosauria</taxon>
        <taxon>Archosauria</taxon>
        <taxon>Dinosauria</taxon>
        <taxon>Saurischia</taxon>
        <taxon>Theropoda</taxon>
        <taxon>Coelurosauria</taxon>
        <taxon>Aves</taxon>
        <taxon>Neognathae</taxon>
        <taxon>Neoaves</taxon>
        <taxon>Gruiformes</taxon>
        <taxon>Gruidae</taxon>
        <taxon>Grus</taxon>
    </lineage>
</organism>
<proteinExistence type="predicted"/>
<keyword evidence="3 4" id="KW-0175">Coiled coil</keyword>
<sequence length="267" mass="30781">RAEQQRNEALLNAEELTRAFKTYKEKITEKLEKVKAEEVVLGKRLINCEEEREKLNEKCVSYRKDLDILEEQLRKLKEENHSAKEEIKTLEAKNTEMVSMVTRSDRKIIELESELSEKEIVLKEKNALISENAELRALTAQQHNRLKLCHQEIEDSREELNILETIISQLALSTSEEIKWRHLKHQLLSSSMKEALSESCCESNKPLIADLSIKLAMKEAEIQKPHANLTIYTGSEHLSNDHKGQENSRLCGLETEPVKLIRSQGGK</sequence>
<dbReference type="EMBL" id="WEIX01002961">
    <property type="protein sequence ID" value="NWH17631.1"/>
    <property type="molecule type" value="Genomic_DNA"/>
</dbReference>
<evidence type="ECO:0000256" key="4">
    <source>
        <dbReference type="SAM" id="Coils"/>
    </source>
</evidence>
<gene>
    <name evidence="5" type="primary">Ccdc18</name>
    <name evidence="5" type="ORF">GRUAME_R01221</name>
</gene>
<evidence type="ECO:0000256" key="1">
    <source>
        <dbReference type="ARBA" id="ARBA00004496"/>
    </source>
</evidence>
<dbReference type="Proteomes" id="UP000640762">
    <property type="component" value="Unassembled WGS sequence"/>
</dbReference>
<dbReference type="PANTHER" id="PTHR18875:SF8">
    <property type="entry name" value="COILED-COIL DOMAIN-CONTAINING PROTEIN 18"/>
    <property type="match status" value="1"/>
</dbReference>
<accession>A0A850T8N1</accession>
<keyword evidence="2" id="KW-0963">Cytoplasm</keyword>
<name>A0A850T8N1_GRUAM</name>